<dbReference type="Gene3D" id="3.30.70.920">
    <property type="match status" value="1"/>
</dbReference>
<dbReference type="PANTHER" id="PTHR30154">
    <property type="entry name" value="LEUCINE-RESPONSIVE REGULATORY PROTEIN"/>
    <property type="match status" value="1"/>
</dbReference>
<dbReference type="InterPro" id="IPR011008">
    <property type="entry name" value="Dimeric_a/b-barrel"/>
</dbReference>
<evidence type="ECO:0000313" key="6">
    <source>
        <dbReference type="Proteomes" id="UP000660680"/>
    </source>
</evidence>
<dbReference type="InterPro" id="IPR019885">
    <property type="entry name" value="Tscrpt_reg_HTH_AsnC-type_CS"/>
</dbReference>
<gene>
    <name evidence="5" type="ORF">GCM10010171_30400</name>
</gene>
<dbReference type="Gene3D" id="1.10.10.10">
    <property type="entry name" value="Winged helix-like DNA-binding domain superfamily/Winged helix DNA-binding domain"/>
    <property type="match status" value="1"/>
</dbReference>
<accession>A0A918GGA4</accession>
<dbReference type="InterPro" id="IPR036390">
    <property type="entry name" value="WH_DNA-bd_sf"/>
</dbReference>
<dbReference type="GO" id="GO:0005829">
    <property type="term" value="C:cytosol"/>
    <property type="evidence" value="ECO:0007669"/>
    <property type="project" value="TreeGrafter"/>
</dbReference>
<organism evidence="5 6">
    <name type="scientific">Actinokineospora fastidiosa</name>
    <dbReference type="NCBI Taxonomy" id="1816"/>
    <lineage>
        <taxon>Bacteria</taxon>
        <taxon>Bacillati</taxon>
        <taxon>Actinomycetota</taxon>
        <taxon>Actinomycetes</taxon>
        <taxon>Pseudonocardiales</taxon>
        <taxon>Pseudonocardiaceae</taxon>
        <taxon>Actinokineospora</taxon>
    </lineage>
</organism>
<evidence type="ECO:0000256" key="1">
    <source>
        <dbReference type="ARBA" id="ARBA00023015"/>
    </source>
</evidence>
<dbReference type="Pfam" id="PF01037">
    <property type="entry name" value="AsnC_trans_reg"/>
    <property type="match status" value="1"/>
</dbReference>
<dbReference type="InterPro" id="IPR036388">
    <property type="entry name" value="WH-like_DNA-bd_sf"/>
</dbReference>
<evidence type="ECO:0000256" key="3">
    <source>
        <dbReference type="ARBA" id="ARBA00023163"/>
    </source>
</evidence>
<dbReference type="PANTHER" id="PTHR30154:SF34">
    <property type="entry name" value="TRANSCRIPTIONAL REGULATOR AZLB"/>
    <property type="match status" value="1"/>
</dbReference>
<sequence>MPIDMANDKHEPVPRLDDTDVAILKYLAEDARLSQRAIARGVGMSPPAVADRIARLESLGVIEGYRARINYGLLGRALTVVVGIASERSDNQRELAQQVVEIPEVESVDLVTGALDLQVRLRVRDQAHFNEVYFDRLLALPGIRHTETALVLYAYTPDNFADRVLTSLTPPEEP</sequence>
<dbReference type="SUPFAM" id="SSF54909">
    <property type="entry name" value="Dimeric alpha+beta barrel"/>
    <property type="match status" value="1"/>
</dbReference>
<dbReference type="CDD" id="cd00090">
    <property type="entry name" value="HTH_ARSR"/>
    <property type="match status" value="1"/>
</dbReference>
<proteinExistence type="predicted"/>
<name>A0A918GGA4_9PSEU</name>
<protein>
    <submittedName>
        <fullName evidence="5">AsnC family transcriptional regulator</fullName>
    </submittedName>
</protein>
<dbReference type="AlphaFoldDB" id="A0A918GGA4"/>
<dbReference type="SMART" id="SM00344">
    <property type="entry name" value="HTH_ASNC"/>
    <property type="match status" value="1"/>
</dbReference>
<keyword evidence="1" id="KW-0805">Transcription regulation</keyword>
<dbReference type="PROSITE" id="PS00519">
    <property type="entry name" value="HTH_ASNC_1"/>
    <property type="match status" value="1"/>
</dbReference>
<keyword evidence="3" id="KW-0804">Transcription</keyword>
<dbReference type="InterPro" id="IPR000485">
    <property type="entry name" value="AsnC-type_HTH_dom"/>
</dbReference>
<dbReference type="GO" id="GO:0043565">
    <property type="term" value="F:sequence-specific DNA binding"/>
    <property type="evidence" value="ECO:0007669"/>
    <property type="project" value="InterPro"/>
</dbReference>
<evidence type="ECO:0000313" key="5">
    <source>
        <dbReference type="EMBL" id="GGS33983.1"/>
    </source>
</evidence>
<dbReference type="Proteomes" id="UP000660680">
    <property type="component" value="Unassembled WGS sequence"/>
</dbReference>
<evidence type="ECO:0000256" key="2">
    <source>
        <dbReference type="ARBA" id="ARBA00023125"/>
    </source>
</evidence>
<dbReference type="Pfam" id="PF13412">
    <property type="entry name" value="HTH_24"/>
    <property type="match status" value="1"/>
</dbReference>
<reference evidence="5" key="2">
    <citation type="submission" date="2020-09" db="EMBL/GenBank/DDBJ databases">
        <authorList>
            <person name="Sun Q."/>
            <person name="Ohkuma M."/>
        </authorList>
    </citation>
    <scope>NUCLEOTIDE SEQUENCE</scope>
    <source>
        <strain evidence="5">JCM 3276</strain>
    </source>
</reference>
<keyword evidence="2" id="KW-0238">DNA-binding</keyword>
<feature type="domain" description="HTH asnC-type" evidence="4">
    <location>
        <begin position="16"/>
        <end position="77"/>
    </location>
</feature>
<dbReference type="InterPro" id="IPR019887">
    <property type="entry name" value="Tscrpt_reg_AsnC/Lrp_C"/>
</dbReference>
<reference evidence="5" key="1">
    <citation type="journal article" date="2014" name="Int. J. Syst. Evol. Microbiol.">
        <title>Complete genome sequence of Corynebacterium casei LMG S-19264T (=DSM 44701T), isolated from a smear-ripened cheese.</title>
        <authorList>
            <consortium name="US DOE Joint Genome Institute (JGI-PGF)"/>
            <person name="Walter F."/>
            <person name="Albersmeier A."/>
            <person name="Kalinowski J."/>
            <person name="Ruckert C."/>
        </authorList>
    </citation>
    <scope>NUCLEOTIDE SEQUENCE</scope>
    <source>
        <strain evidence="5">JCM 3276</strain>
    </source>
</reference>
<dbReference type="InterPro" id="IPR011991">
    <property type="entry name" value="ArsR-like_HTH"/>
</dbReference>
<dbReference type="EMBL" id="BMRB01000002">
    <property type="protein sequence ID" value="GGS33983.1"/>
    <property type="molecule type" value="Genomic_DNA"/>
</dbReference>
<dbReference type="InterPro" id="IPR019888">
    <property type="entry name" value="Tscrpt_reg_AsnC-like"/>
</dbReference>
<evidence type="ECO:0000259" key="4">
    <source>
        <dbReference type="PROSITE" id="PS50956"/>
    </source>
</evidence>
<comment type="caution">
    <text evidence="5">The sequence shown here is derived from an EMBL/GenBank/DDBJ whole genome shotgun (WGS) entry which is preliminary data.</text>
</comment>
<dbReference type="PRINTS" id="PR00033">
    <property type="entry name" value="HTHASNC"/>
</dbReference>
<dbReference type="GO" id="GO:0043200">
    <property type="term" value="P:response to amino acid"/>
    <property type="evidence" value="ECO:0007669"/>
    <property type="project" value="TreeGrafter"/>
</dbReference>
<dbReference type="PROSITE" id="PS50956">
    <property type="entry name" value="HTH_ASNC_2"/>
    <property type="match status" value="1"/>
</dbReference>
<dbReference type="SUPFAM" id="SSF46785">
    <property type="entry name" value="Winged helix' DNA-binding domain"/>
    <property type="match status" value="1"/>
</dbReference>
<keyword evidence="6" id="KW-1185">Reference proteome</keyword>